<dbReference type="InterPro" id="IPR002808">
    <property type="entry name" value="AdoCbi_amidolase"/>
</dbReference>
<dbReference type="Proteomes" id="UP000244060">
    <property type="component" value="Unassembled WGS sequence"/>
</dbReference>
<proteinExistence type="predicted"/>
<evidence type="ECO:0000313" key="2">
    <source>
        <dbReference type="Proteomes" id="UP000244060"/>
    </source>
</evidence>
<dbReference type="GO" id="GO:0016787">
    <property type="term" value="F:hydrolase activity"/>
    <property type="evidence" value="ECO:0007669"/>
    <property type="project" value="UniProtKB-KW"/>
</dbReference>
<evidence type="ECO:0000313" key="1">
    <source>
        <dbReference type="EMBL" id="PTR13558.1"/>
    </source>
</evidence>
<keyword evidence="2" id="KW-1185">Reference proteome</keyword>
<protein>
    <submittedName>
        <fullName evidence="1">Adenosylcobinamide hydrolase</fullName>
    </submittedName>
</protein>
<dbReference type="EMBL" id="QAOT01000021">
    <property type="protein sequence ID" value="PTR13558.1"/>
    <property type="molecule type" value="Genomic_DNA"/>
</dbReference>
<gene>
    <name evidence="1" type="ORF">C8J28_12149</name>
</gene>
<dbReference type="Pfam" id="PF01955">
    <property type="entry name" value="CbiZ"/>
    <property type="match status" value="1"/>
</dbReference>
<dbReference type="RefSeq" id="WP_108222270.1">
    <property type="nucleotide sequence ID" value="NZ_CP090021.1"/>
</dbReference>
<name>A0A2T5JU48_9RHOB</name>
<reference evidence="1 2" key="1">
    <citation type="submission" date="2018-04" db="EMBL/GenBank/DDBJ databases">
        <title>Genomic Encyclopedia of Type Strains, Phase III (KMG-III): the genomes of soil and plant-associated and newly described type strains.</title>
        <authorList>
            <person name="Whitman W."/>
        </authorList>
    </citation>
    <scope>NUCLEOTIDE SEQUENCE [LARGE SCALE GENOMIC DNA]</scope>
    <source>
        <strain evidence="1 2">KA25</strain>
    </source>
</reference>
<keyword evidence="1" id="KW-0378">Hydrolase</keyword>
<comment type="caution">
    <text evidence="1">The sequence shown here is derived from an EMBL/GenBank/DDBJ whole genome shotgun (WGS) entry which is preliminary data.</text>
</comment>
<dbReference type="InterPro" id="IPR052209">
    <property type="entry name" value="CbiZ"/>
</dbReference>
<accession>A0A2T5JU48</accession>
<dbReference type="PANTHER" id="PTHR35336:SF5">
    <property type="entry name" value="ADENOSYLCOBINAMIDE AMIDOHYDROLASE"/>
    <property type="match status" value="1"/>
</dbReference>
<dbReference type="PANTHER" id="PTHR35336">
    <property type="entry name" value="ADENOSYLCOBINAMIDE AMIDOHYDROLASE"/>
    <property type="match status" value="1"/>
</dbReference>
<dbReference type="OrthoDB" id="9767827at2"/>
<organism evidence="1 2">
    <name type="scientific">Cereibacter azotoformans</name>
    <dbReference type="NCBI Taxonomy" id="43057"/>
    <lineage>
        <taxon>Bacteria</taxon>
        <taxon>Pseudomonadati</taxon>
        <taxon>Pseudomonadota</taxon>
        <taxon>Alphaproteobacteria</taxon>
        <taxon>Rhodobacterales</taxon>
        <taxon>Paracoccaceae</taxon>
        <taxon>Cereibacter</taxon>
    </lineage>
</organism>
<sequence length="214" mass="22405">MIEVALDRPWLIARLPVPMRLLSWAPHRPGWVTADRVVWREVRDRDLGPGLDAELWLGEQMSARGLGLAVGMLTSRDVRRHHSASAAVEGVRAACLATVGLGNAEAVGRRLVSERVAGTINLLVVAETGLTEAAQLEALSIAVEARTAALLEAGLVLPTGLATGTGTDCLVMACQPGEGRYAGLHTAVGEAVGAAVREAVLGGARQWLAERDGG</sequence>
<dbReference type="AlphaFoldDB" id="A0A2T5JU48"/>